<keyword evidence="2" id="KW-1185">Reference proteome</keyword>
<dbReference type="AlphaFoldDB" id="A0A5C8PEM7"/>
<accession>A0A5C8PEM7</accession>
<gene>
    <name evidence="1" type="ORF">FHP25_27325</name>
</gene>
<evidence type="ECO:0000313" key="2">
    <source>
        <dbReference type="Proteomes" id="UP000321638"/>
    </source>
</evidence>
<organism evidence="1 2">
    <name type="scientific">Vineibacter terrae</name>
    <dbReference type="NCBI Taxonomy" id="2586908"/>
    <lineage>
        <taxon>Bacteria</taxon>
        <taxon>Pseudomonadati</taxon>
        <taxon>Pseudomonadota</taxon>
        <taxon>Alphaproteobacteria</taxon>
        <taxon>Hyphomicrobiales</taxon>
        <taxon>Vineibacter</taxon>
    </lineage>
</organism>
<protein>
    <submittedName>
        <fullName evidence="1">Uncharacterized protein</fullName>
    </submittedName>
</protein>
<dbReference type="Proteomes" id="UP000321638">
    <property type="component" value="Unassembled WGS sequence"/>
</dbReference>
<sequence>MFTSCKIILKQNPNPGNLNAEKYLEVNLLRPHIPVFPKDDKDMTNLDLIEWAGKFGDRVKDFTWWGRWRVGANSVTSMADDAYSIGTSAHPRYKYWMYSIRKMELNFIENWTAEHGLRFGDEGGSDTTTTLTLHKVMMVGKGLEPFGKMGSGTVRVNSNTHILETGYPVFWDRII</sequence>
<dbReference type="OrthoDB" id="9786526at2"/>
<proteinExistence type="predicted"/>
<evidence type="ECO:0000313" key="1">
    <source>
        <dbReference type="EMBL" id="TXL71950.1"/>
    </source>
</evidence>
<dbReference type="RefSeq" id="WP_147850168.1">
    <property type="nucleotide sequence ID" value="NZ_VDUZ01000037.1"/>
</dbReference>
<name>A0A5C8PEM7_9HYPH</name>
<reference evidence="1 2" key="1">
    <citation type="submission" date="2019-06" db="EMBL/GenBank/DDBJ databases">
        <title>New taxonomy in bacterial strain CC-CFT640, isolated from vineyard.</title>
        <authorList>
            <person name="Lin S.-Y."/>
            <person name="Tsai C.-F."/>
            <person name="Young C.-C."/>
        </authorList>
    </citation>
    <scope>NUCLEOTIDE SEQUENCE [LARGE SCALE GENOMIC DNA]</scope>
    <source>
        <strain evidence="1 2">CC-CFT640</strain>
    </source>
</reference>
<dbReference type="EMBL" id="VDUZ01000037">
    <property type="protein sequence ID" value="TXL71950.1"/>
    <property type="molecule type" value="Genomic_DNA"/>
</dbReference>
<comment type="caution">
    <text evidence="1">The sequence shown here is derived from an EMBL/GenBank/DDBJ whole genome shotgun (WGS) entry which is preliminary data.</text>
</comment>